<protein>
    <submittedName>
        <fullName evidence="2">YheU family protein</fullName>
    </submittedName>
</protein>
<organism evidence="2 3">
    <name type="scientific">Marinobacterium rhizophilum</name>
    <dbReference type="NCBI Taxonomy" id="420402"/>
    <lineage>
        <taxon>Bacteria</taxon>
        <taxon>Pseudomonadati</taxon>
        <taxon>Pseudomonadota</taxon>
        <taxon>Gammaproteobacteria</taxon>
        <taxon>Oceanospirillales</taxon>
        <taxon>Oceanospirillaceae</taxon>
        <taxon>Marinobacterium</taxon>
    </lineage>
</organism>
<gene>
    <name evidence="2" type="ORF">KDW95_11790</name>
</gene>
<dbReference type="EMBL" id="CP073347">
    <property type="protein sequence ID" value="UTW10005.1"/>
    <property type="molecule type" value="Genomic_DNA"/>
</dbReference>
<sequence length="80" mass="8704">MAAPVELVVIIPHGELAPDTLDNLISEFVTRDGTDYGERETPLASRIGQVRRLLELGQVVILFSESTGLCNIVAKGQLEK</sequence>
<name>A0ABY5HCD4_9GAMM</name>
<dbReference type="InterPro" id="IPR010648">
    <property type="entry name" value="UPF0270"/>
</dbReference>
<dbReference type="Proteomes" id="UP001058461">
    <property type="component" value="Chromosome"/>
</dbReference>
<keyword evidence="3" id="KW-1185">Reference proteome</keyword>
<comment type="similarity">
    <text evidence="1">Belongs to the UPF0270 family.</text>
</comment>
<evidence type="ECO:0000313" key="2">
    <source>
        <dbReference type="EMBL" id="UTW10005.1"/>
    </source>
</evidence>
<dbReference type="SUPFAM" id="SSF118001">
    <property type="entry name" value="YehU-like"/>
    <property type="match status" value="1"/>
</dbReference>
<dbReference type="Gene3D" id="1.10.10.610">
    <property type="entry name" value="YehU-like"/>
    <property type="match status" value="1"/>
</dbReference>
<proteinExistence type="inferred from homology"/>
<evidence type="ECO:0000313" key="3">
    <source>
        <dbReference type="Proteomes" id="UP001058461"/>
    </source>
</evidence>
<dbReference type="InterPro" id="IPR036685">
    <property type="entry name" value="YehU-like_sf"/>
</dbReference>
<accession>A0ABY5HCD4</accession>
<reference evidence="2" key="1">
    <citation type="submission" date="2021-04" db="EMBL/GenBank/DDBJ databases">
        <title>Oceanospirillales bacteria with DddD are important DMSP degraders in coastal seawater.</title>
        <authorList>
            <person name="Liu J."/>
        </authorList>
    </citation>
    <scope>NUCLEOTIDE SEQUENCE</scope>
    <source>
        <strain evidence="2">D13-1</strain>
    </source>
</reference>
<dbReference type="Pfam" id="PF06794">
    <property type="entry name" value="UPF0270"/>
    <property type="match status" value="1"/>
</dbReference>
<evidence type="ECO:0000256" key="1">
    <source>
        <dbReference type="ARBA" id="ARBA00006450"/>
    </source>
</evidence>